<dbReference type="AlphaFoldDB" id="A0A103XP46"/>
<dbReference type="PANTHER" id="PTHR47094:SF1">
    <property type="entry name" value="RING-TYPE E3 UBIQUITIN TRANSFERASE"/>
    <property type="match status" value="1"/>
</dbReference>
<dbReference type="PANTHER" id="PTHR47094">
    <property type="entry name" value="ELFLESS, ISOFORM B"/>
    <property type="match status" value="1"/>
</dbReference>
<dbReference type="GO" id="GO:0061630">
    <property type="term" value="F:ubiquitin protein ligase activity"/>
    <property type="evidence" value="ECO:0007669"/>
    <property type="project" value="InterPro"/>
</dbReference>
<dbReference type="Gramene" id="KVH94250">
    <property type="protein sequence ID" value="KVH94250"/>
    <property type="gene ID" value="Ccrd_003716"/>
</dbReference>
<organism evidence="1 2">
    <name type="scientific">Cynara cardunculus var. scolymus</name>
    <name type="common">Globe artichoke</name>
    <name type="synonym">Cynara scolymus</name>
    <dbReference type="NCBI Taxonomy" id="59895"/>
    <lineage>
        <taxon>Eukaryota</taxon>
        <taxon>Viridiplantae</taxon>
        <taxon>Streptophyta</taxon>
        <taxon>Embryophyta</taxon>
        <taxon>Tracheophyta</taxon>
        <taxon>Spermatophyta</taxon>
        <taxon>Magnoliopsida</taxon>
        <taxon>eudicotyledons</taxon>
        <taxon>Gunneridae</taxon>
        <taxon>Pentapetalae</taxon>
        <taxon>asterids</taxon>
        <taxon>campanulids</taxon>
        <taxon>Asterales</taxon>
        <taxon>Asteraceae</taxon>
        <taxon>Carduoideae</taxon>
        <taxon>Cardueae</taxon>
        <taxon>Carduinae</taxon>
        <taxon>Cynara</taxon>
    </lineage>
</organism>
<evidence type="ECO:0000313" key="2">
    <source>
        <dbReference type="Proteomes" id="UP000243975"/>
    </source>
</evidence>
<evidence type="ECO:0000313" key="1">
    <source>
        <dbReference type="EMBL" id="KVH94250.1"/>
    </source>
</evidence>
<dbReference type="Proteomes" id="UP000243975">
    <property type="component" value="Unassembled WGS sequence"/>
</dbReference>
<proteinExistence type="predicted"/>
<accession>A0A103XP46</accession>
<keyword evidence="2" id="KW-1185">Reference proteome</keyword>
<gene>
    <name evidence="1" type="ORF">Ccrd_003716</name>
</gene>
<feature type="non-terminal residue" evidence="1">
    <location>
        <position position="247"/>
    </location>
</feature>
<dbReference type="GO" id="GO:0033768">
    <property type="term" value="C:SUMO-targeted ubiquitin ligase complex"/>
    <property type="evidence" value="ECO:0007669"/>
    <property type="project" value="TreeGrafter"/>
</dbReference>
<dbReference type="GO" id="GO:0140082">
    <property type="term" value="F:SUMO-ubiquitin ligase activity"/>
    <property type="evidence" value="ECO:0007669"/>
    <property type="project" value="TreeGrafter"/>
</dbReference>
<comment type="caution">
    <text evidence="1">The sequence shown here is derived from an EMBL/GenBank/DDBJ whole genome shotgun (WGS) entry which is preliminary data.</text>
</comment>
<reference evidence="1 2" key="1">
    <citation type="journal article" date="2016" name="Sci. Rep.">
        <title>The genome sequence of the outbreeding globe artichoke constructed de novo incorporating a phase-aware low-pass sequencing strategy of F1 progeny.</title>
        <authorList>
            <person name="Scaglione D."/>
            <person name="Reyes-Chin-Wo S."/>
            <person name="Acquadro A."/>
            <person name="Froenicke L."/>
            <person name="Portis E."/>
            <person name="Beitel C."/>
            <person name="Tirone M."/>
            <person name="Mauro R."/>
            <person name="Lo Monaco A."/>
            <person name="Mauromicale G."/>
            <person name="Faccioli P."/>
            <person name="Cattivelli L."/>
            <person name="Rieseberg L."/>
            <person name="Michelmore R."/>
            <person name="Lanteri S."/>
        </authorList>
    </citation>
    <scope>NUCLEOTIDE SEQUENCE [LARGE SCALE GENOMIC DNA]</scope>
    <source>
        <strain evidence="1">2C</strain>
    </source>
</reference>
<dbReference type="GO" id="GO:0006511">
    <property type="term" value="P:ubiquitin-dependent protein catabolic process"/>
    <property type="evidence" value="ECO:0007669"/>
    <property type="project" value="TreeGrafter"/>
</dbReference>
<protein>
    <submittedName>
        <fullName evidence="1">Uncharacterized protein</fullName>
    </submittedName>
</protein>
<name>A0A103XP46_CYNCS</name>
<sequence length="247" mass="27285">MNAGLAVREERRVFLSHIESYRPDPFIRKEPFWFYSSYTPRFLLSSSSQTLDSTEKSEPSLPPSLCTSHHFITRISIGRRIATEGSLVRQEKQTMNTQGQVVRYARGGRRRKEVLNVDLNVPPPVENQEQVGGPAVSVAQGGQGGVPAILVAHGWQGHQPAGSTQPAPIDVEELDDDVIISSPRAFEEVAKNKSRRSRRTLVVDVESEGGAVRLGLNQGNKRRRGSAIPPVINCERYVNLEGSSDSM</sequence>
<dbReference type="EMBL" id="LEKV01004560">
    <property type="protein sequence ID" value="KVH94250.1"/>
    <property type="molecule type" value="Genomic_DNA"/>
</dbReference>
<dbReference type="GO" id="GO:0032183">
    <property type="term" value="F:SUMO binding"/>
    <property type="evidence" value="ECO:0007669"/>
    <property type="project" value="TreeGrafter"/>
</dbReference>
<dbReference type="STRING" id="59895.A0A103XP46"/>
<dbReference type="InterPro" id="IPR049627">
    <property type="entry name" value="SLX8"/>
</dbReference>